<feature type="compositionally biased region" description="Polar residues" evidence="1">
    <location>
        <begin position="130"/>
        <end position="152"/>
    </location>
</feature>
<evidence type="ECO:0000313" key="3">
    <source>
        <dbReference type="Proteomes" id="UP001633002"/>
    </source>
</evidence>
<organism evidence="2 3">
    <name type="scientific">Riccia sorocarpa</name>
    <dbReference type="NCBI Taxonomy" id="122646"/>
    <lineage>
        <taxon>Eukaryota</taxon>
        <taxon>Viridiplantae</taxon>
        <taxon>Streptophyta</taxon>
        <taxon>Embryophyta</taxon>
        <taxon>Marchantiophyta</taxon>
        <taxon>Marchantiopsida</taxon>
        <taxon>Marchantiidae</taxon>
        <taxon>Marchantiales</taxon>
        <taxon>Ricciaceae</taxon>
        <taxon>Riccia</taxon>
    </lineage>
</organism>
<evidence type="ECO:0000256" key="1">
    <source>
        <dbReference type="SAM" id="MobiDB-lite"/>
    </source>
</evidence>
<comment type="caution">
    <text evidence="2">The sequence shown here is derived from an EMBL/GenBank/DDBJ whole genome shotgun (WGS) entry which is preliminary data.</text>
</comment>
<sequence>MDVDTNCKRYREKSQEELRRHAVDTVTSPSRALAKRAAYTVHHTVEVIEAGTNRRLSLTRRTVEGGSAADFDQWPREGVQDPNVYTPINNGKILLLEGSEASIEQTRPPPMHNSSIPAMGNTRHTPRYPQRTQAPVQHNQGAPSHPGTSSAPAQEELRKKPRGAWTTLGRIQFLHRNNIANEEEYVENLKRAAGNPYLQKLTPEMGNGVTDEEILQAFKTANTINPAPPAGKRMEIEVDRDILAATLGKKKPVFALPWTPDFNSEDLRSKKALVWMDLPRLSDLVVSQIENLLSKVGRVVQLSCKRSPNPFYYVKAIALSPGTHSNTTSEAGSTTQTSNEQSTPHHEVTTGASEDIDLNVVPHTKDVEKNVTYPEQSRHRNMQSLIVKRLAEEGSENEVSRDSQGEPCILELTRLTPSGQWT</sequence>
<evidence type="ECO:0000313" key="2">
    <source>
        <dbReference type="EMBL" id="KAL3699597.1"/>
    </source>
</evidence>
<accession>A0ABD3IBE4</accession>
<protein>
    <submittedName>
        <fullName evidence="2">Uncharacterized protein</fullName>
    </submittedName>
</protein>
<feature type="region of interest" description="Disordered" evidence="1">
    <location>
        <begin position="323"/>
        <end position="355"/>
    </location>
</feature>
<dbReference type="EMBL" id="JBJQOH010000001">
    <property type="protein sequence ID" value="KAL3699597.1"/>
    <property type="molecule type" value="Genomic_DNA"/>
</dbReference>
<feature type="region of interest" description="Disordered" evidence="1">
    <location>
        <begin position="104"/>
        <end position="163"/>
    </location>
</feature>
<keyword evidence="3" id="KW-1185">Reference proteome</keyword>
<dbReference type="Proteomes" id="UP001633002">
    <property type="component" value="Unassembled WGS sequence"/>
</dbReference>
<dbReference type="AlphaFoldDB" id="A0ABD3IBE4"/>
<feature type="compositionally biased region" description="Polar residues" evidence="1">
    <location>
        <begin position="323"/>
        <end position="342"/>
    </location>
</feature>
<gene>
    <name evidence="2" type="ORF">R1sor_017619</name>
</gene>
<name>A0ABD3IBE4_9MARC</name>
<reference evidence="2 3" key="1">
    <citation type="submission" date="2024-09" db="EMBL/GenBank/DDBJ databases">
        <title>Chromosome-scale assembly of Riccia sorocarpa.</title>
        <authorList>
            <person name="Paukszto L."/>
        </authorList>
    </citation>
    <scope>NUCLEOTIDE SEQUENCE [LARGE SCALE GENOMIC DNA]</scope>
    <source>
        <strain evidence="2">LP-2024</strain>
        <tissue evidence="2">Aerial parts of the thallus</tissue>
    </source>
</reference>
<proteinExistence type="predicted"/>